<dbReference type="GO" id="GO:0005507">
    <property type="term" value="F:copper ion binding"/>
    <property type="evidence" value="ECO:0007669"/>
    <property type="project" value="InterPro"/>
</dbReference>
<evidence type="ECO:0000259" key="6">
    <source>
        <dbReference type="PROSITE" id="PS50937"/>
    </source>
</evidence>
<comment type="subcellular location">
    <subcellularLocation>
        <location evidence="1">Cytoplasm</location>
    </subcellularLocation>
</comment>
<evidence type="ECO:0000256" key="1">
    <source>
        <dbReference type="ARBA" id="ARBA00004496"/>
    </source>
</evidence>
<dbReference type="PANTHER" id="PTHR30204:SF94">
    <property type="entry name" value="HEAVY METAL-DEPENDENT TRANSCRIPTIONAL REGULATOR HI_0293-RELATED"/>
    <property type="match status" value="1"/>
</dbReference>
<dbReference type="GO" id="GO:0003677">
    <property type="term" value="F:DNA binding"/>
    <property type="evidence" value="ECO:0007669"/>
    <property type="project" value="UniProtKB-KW"/>
</dbReference>
<dbReference type="Gene3D" id="1.10.1660.10">
    <property type="match status" value="1"/>
</dbReference>
<dbReference type="GO" id="GO:0045893">
    <property type="term" value="P:positive regulation of DNA-templated transcription"/>
    <property type="evidence" value="ECO:0007669"/>
    <property type="project" value="InterPro"/>
</dbReference>
<protein>
    <submittedName>
        <fullName evidence="7">Transcriptional Regulator, MerR family</fullName>
    </submittedName>
</protein>
<dbReference type="SUPFAM" id="SSF46955">
    <property type="entry name" value="Putative DNA-binding domain"/>
    <property type="match status" value="1"/>
</dbReference>
<dbReference type="InterPro" id="IPR047057">
    <property type="entry name" value="MerR_fam"/>
</dbReference>
<keyword evidence="4" id="KW-0238">DNA-binding</keyword>
<dbReference type="InterPro" id="IPR000551">
    <property type="entry name" value="MerR-type_HTH_dom"/>
</dbReference>
<dbReference type="CDD" id="cd01108">
    <property type="entry name" value="HTH_CueR"/>
    <property type="match status" value="1"/>
</dbReference>
<proteinExistence type="predicted"/>
<evidence type="ECO:0000256" key="3">
    <source>
        <dbReference type="ARBA" id="ARBA00023015"/>
    </source>
</evidence>
<dbReference type="InterPro" id="IPR011789">
    <property type="entry name" value="CueR"/>
</dbReference>
<dbReference type="EMBL" id="CU459003">
    <property type="protein sequence ID" value="CAM74056.1"/>
    <property type="molecule type" value="Genomic_DNA"/>
</dbReference>
<keyword evidence="5" id="KW-0804">Transcription</keyword>
<evidence type="ECO:0000256" key="5">
    <source>
        <dbReference type="ARBA" id="ARBA00023163"/>
    </source>
</evidence>
<evidence type="ECO:0000256" key="2">
    <source>
        <dbReference type="ARBA" id="ARBA00022490"/>
    </source>
</evidence>
<dbReference type="PRINTS" id="PR00040">
    <property type="entry name" value="HTHMERR"/>
</dbReference>
<keyword evidence="3" id="KW-0805">Transcription regulation</keyword>
<organism evidence="7">
    <name type="scientific">Magnetospirillum gryphiswaldense</name>
    <dbReference type="NCBI Taxonomy" id="55518"/>
    <lineage>
        <taxon>Bacteria</taxon>
        <taxon>Pseudomonadati</taxon>
        <taxon>Pseudomonadota</taxon>
        <taxon>Alphaproteobacteria</taxon>
        <taxon>Rhodospirillales</taxon>
        <taxon>Rhodospirillaceae</taxon>
        <taxon>Magnetospirillum</taxon>
    </lineage>
</organism>
<reference evidence="7" key="1">
    <citation type="journal article" date="2007" name="J. Bacteriol.">
        <title>Comparative genome analysis of four magnetotactic bacteria reveals a complex set of group-specific genes implicated in magnetosome biomineralization and function.</title>
        <authorList>
            <person name="Richter M."/>
            <person name="Kube M."/>
            <person name="Bazylinski D.A."/>
            <person name="Lombardot T."/>
            <person name="Gloeckner F.O."/>
            <person name="Reinhardt R."/>
            <person name="Schueler D."/>
        </authorList>
    </citation>
    <scope>NUCLEOTIDE SEQUENCE</scope>
    <source>
        <strain evidence="7">MSR-1</strain>
    </source>
</reference>
<dbReference type="SMART" id="SM00422">
    <property type="entry name" value="HTH_MERR"/>
    <property type="match status" value="1"/>
</dbReference>
<sequence length="159" mass="17441">MNIGQAAKHSGIAAKTIRYYEEIGLIPPAGRTASGYRDYGEAEVETLKFIHKARSLGFSVHDVGDLLTLWRDRARASADVRRIAQGHVAAVDRKIAELQAIKQTLEGLIHRCHGDDRPDCPILRELAPGLLRRHGAGGYNRLPVRQEVCGCLGAKFCAC</sequence>
<dbReference type="PANTHER" id="PTHR30204">
    <property type="entry name" value="REDOX-CYCLING DRUG-SENSING TRANSCRIPTIONAL ACTIVATOR SOXR"/>
    <property type="match status" value="1"/>
</dbReference>
<evidence type="ECO:0000313" key="7">
    <source>
        <dbReference type="EMBL" id="CAM74056.1"/>
    </source>
</evidence>
<dbReference type="GO" id="GO:0003700">
    <property type="term" value="F:DNA-binding transcription factor activity"/>
    <property type="evidence" value="ECO:0007669"/>
    <property type="project" value="InterPro"/>
</dbReference>
<dbReference type="AlphaFoldDB" id="A4TTU9"/>
<dbReference type="NCBIfam" id="TIGR02044">
    <property type="entry name" value="CueR"/>
    <property type="match status" value="1"/>
</dbReference>
<dbReference type="Pfam" id="PF00376">
    <property type="entry name" value="MerR"/>
    <property type="match status" value="1"/>
</dbReference>
<dbReference type="GO" id="GO:0005737">
    <property type="term" value="C:cytoplasm"/>
    <property type="evidence" value="ECO:0007669"/>
    <property type="project" value="UniProtKB-SubCell"/>
</dbReference>
<dbReference type="PROSITE" id="PS00552">
    <property type="entry name" value="HTH_MERR_1"/>
    <property type="match status" value="1"/>
</dbReference>
<accession>A4TTU9</accession>
<evidence type="ECO:0000256" key="4">
    <source>
        <dbReference type="ARBA" id="ARBA00023125"/>
    </source>
</evidence>
<gene>
    <name evidence="7" type="ORF">MGR_1215</name>
</gene>
<keyword evidence="2" id="KW-0963">Cytoplasm</keyword>
<feature type="domain" description="HTH merR-type" evidence="6">
    <location>
        <begin position="1"/>
        <end position="69"/>
    </location>
</feature>
<dbReference type="InterPro" id="IPR009061">
    <property type="entry name" value="DNA-bd_dom_put_sf"/>
</dbReference>
<dbReference type="Pfam" id="PF09278">
    <property type="entry name" value="MerR-DNA-bind"/>
    <property type="match status" value="1"/>
</dbReference>
<dbReference type="PROSITE" id="PS50937">
    <property type="entry name" value="HTH_MERR_2"/>
    <property type="match status" value="1"/>
</dbReference>
<name>A4TTU9_9PROT</name>
<dbReference type="InterPro" id="IPR015358">
    <property type="entry name" value="Tscrpt_reg_MerR_DNA-bd"/>
</dbReference>